<comment type="caution">
    <text evidence="5">The sequence shown here is derived from an EMBL/GenBank/DDBJ whole genome shotgun (WGS) entry which is preliminary data.</text>
</comment>
<feature type="chain" id="PRO_5006663878" evidence="2">
    <location>
        <begin position="29"/>
        <end position="205"/>
    </location>
</feature>
<dbReference type="PANTHER" id="PTHR33619">
    <property type="entry name" value="POLYSACCHARIDE EXPORT PROTEIN GFCE-RELATED"/>
    <property type="match status" value="1"/>
</dbReference>
<sequence>MHNSIGNPFAALVLGLGLLLASALTASAQNYVIRSGDILQVDVLEDSSLNRRLLVLPDGSINFPMVGAIRAAGRTVEQVRRNLTTALTPNFASAPTVYVAIDALAEIEETSNLMDVYAIGEFEEAGRKEVKPGTTLLQFLAEAGGLSRFAADKRIELHRTDRRTGRVNTYRFNSRTPAGSATGISGGTRLAPGDVVEAPQRRLFE</sequence>
<dbReference type="PANTHER" id="PTHR33619:SF3">
    <property type="entry name" value="POLYSACCHARIDE EXPORT PROTEIN GFCE-RELATED"/>
    <property type="match status" value="1"/>
</dbReference>
<feature type="domain" description="Polysaccharide export protein N-terminal" evidence="3">
    <location>
        <begin position="26"/>
        <end position="101"/>
    </location>
</feature>
<organism evidence="5 6">
    <name type="scientific">Roseovarius atlanticus</name>
    <dbReference type="NCBI Taxonomy" id="1641875"/>
    <lineage>
        <taxon>Bacteria</taxon>
        <taxon>Pseudomonadati</taxon>
        <taxon>Pseudomonadota</taxon>
        <taxon>Alphaproteobacteria</taxon>
        <taxon>Rhodobacterales</taxon>
        <taxon>Roseobacteraceae</taxon>
        <taxon>Roseovarius</taxon>
    </lineage>
</organism>
<dbReference type="Pfam" id="PF02563">
    <property type="entry name" value="Poly_export"/>
    <property type="match status" value="1"/>
</dbReference>
<name>A0A0T5NTE0_9RHOB</name>
<dbReference type="OrthoDB" id="197007at2"/>
<protein>
    <submittedName>
        <fullName evidence="5">Uncharacterized protein</fullName>
    </submittedName>
</protein>
<evidence type="ECO:0000313" key="5">
    <source>
        <dbReference type="EMBL" id="KRS11903.1"/>
    </source>
</evidence>
<dbReference type="EMBL" id="LAXJ01000016">
    <property type="protein sequence ID" value="KRS11903.1"/>
    <property type="molecule type" value="Genomic_DNA"/>
</dbReference>
<feature type="domain" description="Soluble ligand binding" evidence="4">
    <location>
        <begin position="129"/>
        <end position="165"/>
    </location>
</feature>
<dbReference type="PATRIC" id="fig|1641875.4.peg.718"/>
<dbReference type="InterPro" id="IPR003715">
    <property type="entry name" value="Poly_export_N"/>
</dbReference>
<keyword evidence="1 2" id="KW-0732">Signal</keyword>
<gene>
    <name evidence="5" type="ORF">XM53_14570</name>
</gene>
<evidence type="ECO:0000259" key="3">
    <source>
        <dbReference type="Pfam" id="PF02563"/>
    </source>
</evidence>
<dbReference type="InterPro" id="IPR019554">
    <property type="entry name" value="Soluble_ligand-bd"/>
</dbReference>
<evidence type="ECO:0000256" key="1">
    <source>
        <dbReference type="ARBA" id="ARBA00022729"/>
    </source>
</evidence>
<accession>A0A0T5NTE0</accession>
<dbReference type="STRING" id="1641875.XM53_14570"/>
<dbReference type="Pfam" id="PF10531">
    <property type="entry name" value="SLBB"/>
    <property type="match status" value="1"/>
</dbReference>
<evidence type="ECO:0000256" key="2">
    <source>
        <dbReference type="SAM" id="SignalP"/>
    </source>
</evidence>
<evidence type="ECO:0000313" key="6">
    <source>
        <dbReference type="Proteomes" id="UP000051295"/>
    </source>
</evidence>
<dbReference type="Gene3D" id="3.10.560.10">
    <property type="entry name" value="Outer membrane lipoprotein wza domain like"/>
    <property type="match status" value="1"/>
</dbReference>
<dbReference type="AlphaFoldDB" id="A0A0T5NTE0"/>
<evidence type="ECO:0000259" key="4">
    <source>
        <dbReference type="Pfam" id="PF10531"/>
    </source>
</evidence>
<dbReference type="GO" id="GO:0015159">
    <property type="term" value="F:polysaccharide transmembrane transporter activity"/>
    <property type="evidence" value="ECO:0007669"/>
    <property type="project" value="InterPro"/>
</dbReference>
<proteinExistence type="predicted"/>
<feature type="signal peptide" evidence="2">
    <location>
        <begin position="1"/>
        <end position="28"/>
    </location>
</feature>
<dbReference type="Proteomes" id="UP000051295">
    <property type="component" value="Unassembled WGS sequence"/>
</dbReference>
<dbReference type="InterPro" id="IPR049712">
    <property type="entry name" value="Poly_export"/>
</dbReference>
<reference evidence="5 6" key="1">
    <citation type="submission" date="2015-04" db="EMBL/GenBank/DDBJ databases">
        <title>The draft genome sequence of Roseovarius sp.R12b.</title>
        <authorList>
            <person name="Li G."/>
            <person name="Lai Q."/>
            <person name="Shao Z."/>
            <person name="Yan P."/>
        </authorList>
    </citation>
    <scope>NUCLEOTIDE SEQUENCE [LARGE SCALE GENOMIC DNA]</scope>
    <source>
        <strain evidence="5 6">R12B</strain>
    </source>
</reference>
<dbReference type="RefSeq" id="WP_082631033.1">
    <property type="nucleotide sequence ID" value="NZ_LAXJ01000016.1"/>
</dbReference>
<dbReference type="Gene3D" id="3.30.1950.10">
    <property type="entry name" value="wza like domain"/>
    <property type="match status" value="1"/>
</dbReference>
<keyword evidence="6" id="KW-1185">Reference proteome</keyword>